<protein>
    <recommendedName>
        <fullName evidence="3">DUF91 domain-containing protein</fullName>
    </recommendedName>
</protein>
<dbReference type="RefSeq" id="WP_039252786.1">
    <property type="nucleotide sequence ID" value="NZ_JENJ01000006.1"/>
</dbReference>
<dbReference type="GO" id="GO:0003676">
    <property type="term" value="F:nucleic acid binding"/>
    <property type="evidence" value="ECO:0007669"/>
    <property type="project" value="InterPro"/>
</dbReference>
<dbReference type="Gene3D" id="3.40.1350.10">
    <property type="match status" value="1"/>
</dbReference>
<organism evidence="1 2">
    <name type="scientific">Clostridium novyi A str. 4552</name>
    <dbReference type="NCBI Taxonomy" id="1444289"/>
    <lineage>
        <taxon>Bacteria</taxon>
        <taxon>Bacillati</taxon>
        <taxon>Bacillota</taxon>
        <taxon>Clostridia</taxon>
        <taxon>Eubacteriales</taxon>
        <taxon>Clostridiaceae</taxon>
        <taxon>Clostridium</taxon>
    </lineage>
</organism>
<dbReference type="AlphaFoldDB" id="A0A0A0IBF5"/>
<evidence type="ECO:0000313" key="2">
    <source>
        <dbReference type="Proteomes" id="UP000030012"/>
    </source>
</evidence>
<evidence type="ECO:0000313" key="1">
    <source>
        <dbReference type="EMBL" id="KGM97858.1"/>
    </source>
</evidence>
<gene>
    <name evidence="1" type="ORF">Z968_02360</name>
</gene>
<dbReference type="EMBL" id="JENJ01000006">
    <property type="protein sequence ID" value="KGM97858.1"/>
    <property type="molecule type" value="Genomic_DNA"/>
</dbReference>
<evidence type="ECO:0008006" key="3">
    <source>
        <dbReference type="Google" id="ProtNLM"/>
    </source>
</evidence>
<dbReference type="Proteomes" id="UP000030012">
    <property type="component" value="Unassembled WGS sequence"/>
</dbReference>
<accession>A0A0A0IBF5</accession>
<dbReference type="InterPro" id="IPR011856">
    <property type="entry name" value="tRNA_endonuc-like_dom_sf"/>
</dbReference>
<sequence length="339" mass="40611">MDLLEKNIEDIIYNSPWVLDERYIIPKIKGSRNEFGRQINIGCNGFKRYIDLLFKDTRDNRPVIIELKKESLTRENIAQILEYRALVVSMDDEKKTEWQMEFGQNYYCPKLILIGTSASEEVKISANLVGIEIRTLVGMEDLEVNFNDIMDINDKLNSWNSFLNTGNRTLEDRDEWIEEVYHWTKEIIDEYENKEVNTIKKLYKTSTKDAWITERANPFINIPFYYKDRYLCGLYEYYDEELSFSQDHVYFDFLIQSIYYKEYKNHEQLEEMNKKSNELIKIKGYKLLNFEEGMMSIKLPRSILNNYNKFKYKLISLIDDAVYINDKVAEIFKDFNKNT</sequence>
<dbReference type="OrthoDB" id="1955941at2"/>
<name>A0A0A0IBF5_CLONO</name>
<comment type="caution">
    <text evidence="1">The sequence shown here is derived from an EMBL/GenBank/DDBJ whole genome shotgun (WGS) entry which is preliminary data.</text>
</comment>
<reference evidence="1 2" key="1">
    <citation type="submission" date="2014-01" db="EMBL/GenBank/DDBJ databases">
        <title>Plasmidome dynamics in the species complex Clostridium novyi sensu lato converts strains of independent lineages into distinctly different pathogens.</title>
        <authorList>
            <person name="Skarin H."/>
            <person name="Segerman B."/>
        </authorList>
    </citation>
    <scope>NUCLEOTIDE SEQUENCE [LARGE SCALE GENOMIC DNA]</scope>
    <source>
        <strain evidence="1 2">4552</strain>
    </source>
</reference>
<proteinExistence type="predicted"/>